<dbReference type="EMBL" id="JAHBAY010000005">
    <property type="protein sequence ID" value="MBT0769826.1"/>
    <property type="molecule type" value="Genomic_DNA"/>
</dbReference>
<comment type="caution">
    <text evidence="2">The sequence shown here is derived from an EMBL/GenBank/DDBJ whole genome shotgun (WGS) entry which is preliminary data.</text>
</comment>
<sequence length="605" mass="64825">MRGLARRKGSAYALLASMDPSQPILGARQQLMQRLVEVTGAGRAQLWQALPEHPDRLRLVQSFPPETGSAREVDLASIGRQADGVTLVLPWRGDEGRGPVLAALTLNVRCRTRRAHRELVDTANCLVVLHRRQTLLNQLGRQVGHTTQLAGEVLDSSRRLAGIRELERRRVAAEVAVFAQGRLAPLHAGVDRLARAPENAAELTQLRVELDRLVTDFRALARGIRPRVLYSKGLRAALSEVTAGHPGRVRITGTVPPRLDPEVVASLYYLAAAAVQAVSQAEADLDIVLEYRRLRVDALGVQMTLLVGLGGTLRPGQARVMMRAALAMDGDRLAAVGGWCEVAEEESGAHGRLQVVAWVPDRLEPPAQAALVPAGNLHARVRSQALRLVARYADADGSARARHLLSRLDEPVHVAVAGLPAPDLPHAGFTQTVRARPDLVLLVNNDLPRQRPRGALPAGVVDTPPDVIVGPVPGTPRTEYQILLPGVGPLRSGIPPERLSEALTTEVVARADLLRARTVLSTMQQLVQAFPPPPDQLGLLELELAELRHGAWELTELEALGRTGSGALVSPGDEAQDGGAAARGSAHLKPSSHGQDPAPHVGHAG</sequence>
<accession>A0ABS5TI05</accession>
<feature type="region of interest" description="Disordered" evidence="1">
    <location>
        <begin position="565"/>
        <end position="605"/>
    </location>
</feature>
<keyword evidence="3" id="KW-1185">Reference proteome</keyword>
<evidence type="ECO:0000313" key="3">
    <source>
        <dbReference type="Proteomes" id="UP001197247"/>
    </source>
</evidence>
<dbReference type="RefSeq" id="WP_214156129.1">
    <property type="nucleotide sequence ID" value="NZ_JAHBAY010000005.1"/>
</dbReference>
<evidence type="ECO:0000313" key="2">
    <source>
        <dbReference type="EMBL" id="MBT0769826.1"/>
    </source>
</evidence>
<reference evidence="2 3" key="1">
    <citation type="submission" date="2021-05" db="EMBL/GenBank/DDBJ databases">
        <title>Kineosporia and Streptomyces sp. nov. two new marine actinobacteria isolated from Coral.</title>
        <authorList>
            <person name="Buangrab K."/>
            <person name="Sutthacheep M."/>
            <person name="Yeemin T."/>
            <person name="Harunari E."/>
            <person name="Igarashi Y."/>
            <person name="Kanchanasin P."/>
            <person name="Tanasupawat S."/>
            <person name="Phongsopitanun W."/>
        </authorList>
    </citation>
    <scope>NUCLEOTIDE SEQUENCE [LARGE SCALE GENOMIC DNA]</scope>
    <source>
        <strain evidence="2 3">J2-2</strain>
    </source>
</reference>
<evidence type="ECO:0000256" key="1">
    <source>
        <dbReference type="SAM" id="MobiDB-lite"/>
    </source>
</evidence>
<proteinExistence type="predicted"/>
<organism evidence="2 3">
    <name type="scientific">Kineosporia corallincola</name>
    <dbReference type="NCBI Taxonomy" id="2835133"/>
    <lineage>
        <taxon>Bacteria</taxon>
        <taxon>Bacillati</taxon>
        <taxon>Actinomycetota</taxon>
        <taxon>Actinomycetes</taxon>
        <taxon>Kineosporiales</taxon>
        <taxon>Kineosporiaceae</taxon>
        <taxon>Kineosporia</taxon>
    </lineage>
</organism>
<gene>
    <name evidence="2" type="ORF">KIH74_12890</name>
</gene>
<name>A0ABS5TI05_9ACTN</name>
<protein>
    <submittedName>
        <fullName evidence="2">Uncharacterized protein</fullName>
    </submittedName>
</protein>
<dbReference type="Proteomes" id="UP001197247">
    <property type="component" value="Unassembled WGS sequence"/>
</dbReference>